<organism evidence="3">
    <name type="scientific">Neobodo designis</name>
    <name type="common">Flagellated protozoan</name>
    <name type="synonym">Bodo designis</name>
    <dbReference type="NCBI Taxonomy" id="312471"/>
    <lineage>
        <taxon>Eukaryota</taxon>
        <taxon>Discoba</taxon>
        <taxon>Euglenozoa</taxon>
        <taxon>Kinetoplastea</taxon>
        <taxon>Metakinetoplastina</taxon>
        <taxon>Neobodonida</taxon>
        <taxon>Neobodo</taxon>
    </lineage>
</organism>
<gene>
    <name evidence="3" type="ORF">NDES1114_LOCUS21120</name>
</gene>
<feature type="compositionally biased region" description="Low complexity" evidence="2">
    <location>
        <begin position="257"/>
        <end position="276"/>
    </location>
</feature>
<dbReference type="InterPro" id="IPR036770">
    <property type="entry name" value="Ankyrin_rpt-contain_sf"/>
</dbReference>
<dbReference type="PROSITE" id="PS50088">
    <property type="entry name" value="ANK_REPEAT"/>
    <property type="match status" value="3"/>
</dbReference>
<dbReference type="PROSITE" id="PS50297">
    <property type="entry name" value="ANK_REP_REGION"/>
    <property type="match status" value="3"/>
</dbReference>
<feature type="compositionally biased region" description="Pro residues" evidence="2">
    <location>
        <begin position="402"/>
        <end position="411"/>
    </location>
</feature>
<dbReference type="AlphaFoldDB" id="A0A7S1MDK6"/>
<sequence length="411" mass="43811">MTQCIVPIVRAGDVDALVKAIESKKYNLNAIDDDGYTALYVACMKAATTPMIPHLIVGGAQPDVKGSDKETPLYIACFNGNLEAAQRLLQGKANVNETNGADKDTALHAAAKFGFVDVVELLIASNANLNFRNARQETPLFYAAKAGRVEVTYRLLEAGANRTLMNNESKDALFIASEKGHKGVVELLKTEKQYLANVRASVLIDERNKPAPIRPTSALLEKPAPPKAKDGDAKKKEDEKPAAANRGPSPKPPAKPAPAKKTAQSPARKATEAAAAKSPPVKPRAKTPEEEVVYEATPVIPIEVPKPEQRTHDPLTGKKIKVEACKTMLEAGIPEPAPIPAEAVKDFPELRASYGGTSMAVGSGTEEKIVQRPLFQPEDGDVFMNVTLPGDRRPSVSKTGRSPPPAAAAAA</sequence>
<dbReference type="SMART" id="SM00248">
    <property type="entry name" value="ANK"/>
    <property type="match status" value="5"/>
</dbReference>
<dbReference type="PANTHER" id="PTHR24118">
    <property type="entry name" value="POTE ANKYRIN DOMAIN"/>
    <property type="match status" value="1"/>
</dbReference>
<feature type="repeat" description="ANK" evidence="1">
    <location>
        <begin position="68"/>
        <end position="100"/>
    </location>
</feature>
<evidence type="ECO:0008006" key="4">
    <source>
        <dbReference type="Google" id="ProtNLM"/>
    </source>
</evidence>
<dbReference type="SUPFAM" id="SSF48403">
    <property type="entry name" value="Ankyrin repeat"/>
    <property type="match status" value="1"/>
</dbReference>
<dbReference type="PANTHER" id="PTHR24118:SF99">
    <property type="entry name" value="POTE ANKYRIN DOMAIN FAMILY MEMBER 3C-RELATED"/>
    <property type="match status" value="1"/>
</dbReference>
<dbReference type="InterPro" id="IPR002110">
    <property type="entry name" value="Ankyrin_rpt"/>
</dbReference>
<feature type="region of interest" description="Disordered" evidence="2">
    <location>
        <begin position="213"/>
        <end position="292"/>
    </location>
</feature>
<evidence type="ECO:0000313" key="3">
    <source>
        <dbReference type="EMBL" id="CAD9128447.1"/>
    </source>
</evidence>
<keyword evidence="1" id="KW-0040">ANK repeat</keyword>
<accession>A0A7S1MDK6</accession>
<dbReference type="GO" id="GO:0005634">
    <property type="term" value="C:nucleus"/>
    <property type="evidence" value="ECO:0007669"/>
    <property type="project" value="TreeGrafter"/>
</dbReference>
<name>A0A7S1MDK6_NEODS</name>
<feature type="compositionally biased region" description="Basic and acidic residues" evidence="2">
    <location>
        <begin position="227"/>
        <end position="241"/>
    </location>
</feature>
<dbReference type="Pfam" id="PF12796">
    <property type="entry name" value="Ank_2"/>
    <property type="match status" value="1"/>
</dbReference>
<proteinExistence type="predicted"/>
<evidence type="ECO:0000256" key="1">
    <source>
        <dbReference type="PROSITE-ProRule" id="PRU00023"/>
    </source>
</evidence>
<dbReference type="EMBL" id="HBGF01031626">
    <property type="protein sequence ID" value="CAD9128447.1"/>
    <property type="molecule type" value="Transcribed_RNA"/>
</dbReference>
<feature type="repeat" description="ANK" evidence="1">
    <location>
        <begin position="102"/>
        <end position="134"/>
    </location>
</feature>
<dbReference type="Pfam" id="PF00023">
    <property type="entry name" value="Ank"/>
    <property type="match status" value="1"/>
</dbReference>
<evidence type="ECO:0000256" key="2">
    <source>
        <dbReference type="SAM" id="MobiDB-lite"/>
    </source>
</evidence>
<feature type="repeat" description="ANK" evidence="1">
    <location>
        <begin position="135"/>
        <end position="167"/>
    </location>
</feature>
<reference evidence="3" key="1">
    <citation type="submission" date="2021-01" db="EMBL/GenBank/DDBJ databases">
        <authorList>
            <person name="Corre E."/>
            <person name="Pelletier E."/>
            <person name="Niang G."/>
            <person name="Scheremetjew M."/>
            <person name="Finn R."/>
            <person name="Kale V."/>
            <person name="Holt S."/>
            <person name="Cochrane G."/>
            <person name="Meng A."/>
            <person name="Brown T."/>
            <person name="Cohen L."/>
        </authorList>
    </citation>
    <scope>NUCLEOTIDE SEQUENCE</scope>
    <source>
        <strain evidence="3">CCAP 1951/1</strain>
    </source>
</reference>
<feature type="region of interest" description="Disordered" evidence="2">
    <location>
        <begin position="387"/>
        <end position="411"/>
    </location>
</feature>
<dbReference type="Gene3D" id="1.25.40.20">
    <property type="entry name" value="Ankyrin repeat-containing domain"/>
    <property type="match status" value="2"/>
</dbReference>
<dbReference type="GO" id="GO:0005737">
    <property type="term" value="C:cytoplasm"/>
    <property type="evidence" value="ECO:0007669"/>
    <property type="project" value="TreeGrafter"/>
</dbReference>
<protein>
    <recommendedName>
        <fullName evidence="4">Ankyrin repeat protein</fullName>
    </recommendedName>
</protein>